<dbReference type="Proteomes" id="UP000075225">
    <property type="component" value="Unassembled WGS sequence"/>
</dbReference>
<comment type="caution">
    <text evidence="2">The sequence shown here is derived from an EMBL/GenBank/DDBJ whole genome shotgun (WGS) entry which is preliminary data.</text>
</comment>
<protein>
    <submittedName>
        <fullName evidence="2">Uncharacterized protein</fullName>
    </submittedName>
</protein>
<dbReference type="AlphaFoldDB" id="A0A151GZB9"/>
<feature type="compositionally biased region" description="Low complexity" evidence="1">
    <location>
        <begin position="107"/>
        <end position="118"/>
    </location>
</feature>
<gene>
    <name evidence="2" type="ORF">TGPRC2_284680</name>
</gene>
<evidence type="ECO:0000313" key="3">
    <source>
        <dbReference type="Proteomes" id="UP000075225"/>
    </source>
</evidence>
<dbReference type="VEuPathDB" id="ToxoDB:TGPRC2_284680"/>
<organism evidence="2 3">
    <name type="scientific">Toxoplasma gondii TgCatPRC2</name>
    <dbReference type="NCBI Taxonomy" id="1130821"/>
    <lineage>
        <taxon>Eukaryota</taxon>
        <taxon>Sar</taxon>
        <taxon>Alveolata</taxon>
        <taxon>Apicomplexa</taxon>
        <taxon>Conoidasida</taxon>
        <taxon>Coccidia</taxon>
        <taxon>Eucoccidiorida</taxon>
        <taxon>Eimeriorina</taxon>
        <taxon>Sarcocystidae</taxon>
        <taxon>Toxoplasma</taxon>
    </lineage>
</organism>
<proteinExistence type="predicted"/>
<name>A0A151GZB9_TOXGO</name>
<sequence>MHQHTYNVKMSCLQPPQQYTTDRIRSGSRAIYHSNYGPARSPESFAKRVDSSLGPTAAPSRQRFSLDNHHLKLPGFHFIRGQGPEKRWKHCTSEDTHSTTNEKIHVSDSPSSSHPPHSLAHTEGDMSRVSHQLHTAREHANARRVAWTGI</sequence>
<feature type="region of interest" description="Disordered" evidence="1">
    <location>
        <begin position="34"/>
        <end position="63"/>
    </location>
</feature>
<evidence type="ECO:0000313" key="2">
    <source>
        <dbReference type="EMBL" id="KYK62446.1"/>
    </source>
</evidence>
<feature type="compositionally biased region" description="Basic and acidic residues" evidence="1">
    <location>
        <begin position="83"/>
        <end position="106"/>
    </location>
</feature>
<accession>A0A151GZB9</accession>
<feature type="region of interest" description="Disordered" evidence="1">
    <location>
        <begin position="82"/>
        <end position="150"/>
    </location>
</feature>
<reference evidence="3" key="1">
    <citation type="submission" date="2016-03" db="EMBL/GenBank/DDBJ databases">
        <authorList>
            <person name="Sibley D."/>
            <person name="Venepally P."/>
            <person name="Karamycheva S."/>
            <person name="Hadjithomas M."/>
            <person name="Khan A."/>
            <person name="Brunk B."/>
            <person name="Roos D."/>
            <person name="Caler E."/>
            <person name="Lorenzi H."/>
        </authorList>
    </citation>
    <scope>NUCLEOTIDE SEQUENCE [LARGE SCALE GENOMIC DNA]</scope>
    <source>
        <strain evidence="3">TgCatPRC2</strain>
    </source>
</reference>
<evidence type="ECO:0000256" key="1">
    <source>
        <dbReference type="SAM" id="MobiDB-lite"/>
    </source>
</evidence>
<dbReference type="EMBL" id="AHZP02002986">
    <property type="protein sequence ID" value="KYK62446.1"/>
    <property type="molecule type" value="Genomic_DNA"/>
</dbReference>